<evidence type="ECO:0008006" key="4">
    <source>
        <dbReference type="Google" id="ProtNLM"/>
    </source>
</evidence>
<keyword evidence="3" id="KW-1185">Reference proteome</keyword>
<evidence type="ECO:0000256" key="1">
    <source>
        <dbReference type="SAM" id="Coils"/>
    </source>
</evidence>
<gene>
    <name evidence="2" type="ORF">ACFSBH_19395</name>
</gene>
<keyword evidence="1" id="KW-0175">Coiled coil</keyword>
<organism evidence="2 3">
    <name type="scientific">Oceanobacillus luteolus</name>
    <dbReference type="NCBI Taxonomy" id="1274358"/>
    <lineage>
        <taxon>Bacteria</taxon>
        <taxon>Bacillati</taxon>
        <taxon>Bacillota</taxon>
        <taxon>Bacilli</taxon>
        <taxon>Bacillales</taxon>
        <taxon>Bacillaceae</taxon>
        <taxon>Oceanobacillus</taxon>
    </lineage>
</organism>
<evidence type="ECO:0000313" key="3">
    <source>
        <dbReference type="Proteomes" id="UP001597221"/>
    </source>
</evidence>
<reference evidence="3" key="1">
    <citation type="journal article" date="2019" name="Int. J. Syst. Evol. Microbiol.">
        <title>The Global Catalogue of Microorganisms (GCM) 10K type strain sequencing project: providing services to taxonomists for standard genome sequencing and annotation.</title>
        <authorList>
            <consortium name="The Broad Institute Genomics Platform"/>
            <consortium name="The Broad Institute Genome Sequencing Center for Infectious Disease"/>
            <person name="Wu L."/>
            <person name="Ma J."/>
        </authorList>
    </citation>
    <scope>NUCLEOTIDE SEQUENCE [LARGE SCALE GENOMIC DNA]</scope>
    <source>
        <strain evidence="3">CGMCC 1.12376</strain>
    </source>
</reference>
<dbReference type="EMBL" id="JBHUDE010000163">
    <property type="protein sequence ID" value="MFD1609787.1"/>
    <property type="molecule type" value="Genomic_DNA"/>
</dbReference>
<evidence type="ECO:0000313" key="2">
    <source>
        <dbReference type="EMBL" id="MFD1609787.1"/>
    </source>
</evidence>
<protein>
    <recommendedName>
        <fullName evidence="4">JAB domain-containing protein</fullName>
    </recommendedName>
</protein>
<proteinExistence type="predicted"/>
<comment type="caution">
    <text evidence="2">The sequence shown here is derived from an EMBL/GenBank/DDBJ whole genome shotgun (WGS) entry which is preliminary data.</text>
</comment>
<sequence length="315" mass="36479">MTTNNLQQTDIFSLFDIEDPYAIKKKKEEEERMKKQAELAKQLEESKNNSTAKAAAETFEVNSDTIIYFYTEQIDINDYFSTEELEMGIPRKNKEKEVEYKPITKADVKKRLKKDLPVLEAGAELVYIKKKNIVSVILQAKKKGNNSRKESDKDSFAVSKRRIPFSLLKDFIAISKRFSDEYGTEVHADIFYDRDTDSFFMDIPKQQAHPLWVEVTETAIEAAEKALEGSYIKCMEIHSHHTMPPIPSLQDNASERAPILYAIVGRIDKFFPELTVRTFDIYSGRHINLDLWSIFEYPFTEVNSNYDLSVVEVIK</sequence>
<accession>A0ABW4HX92</accession>
<feature type="coiled-coil region" evidence="1">
    <location>
        <begin position="23"/>
        <end position="53"/>
    </location>
</feature>
<dbReference type="RefSeq" id="WP_379599273.1">
    <property type="nucleotide sequence ID" value="NZ_JBHUDE010000163.1"/>
</dbReference>
<dbReference type="Proteomes" id="UP001597221">
    <property type="component" value="Unassembled WGS sequence"/>
</dbReference>
<name>A0ABW4HX92_9BACI</name>